<feature type="modified residue" description="4-aspartylphosphate" evidence="3">
    <location>
        <position position="469"/>
    </location>
</feature>
<dbReference type="Gene3D" id="3.30.450.20">
    <property type="entry name" value="PAS domain"/>
    <property type="match status" value="1"/>
</dbReference>
<dbReference type="Gene3D" id="3.40.50.2300">
    <property type="match status" value="1"/>
</dbReference>
<dbReference type="Pfam" id="PF00072">
    <property type="entry name" value="Response_reg"/>
    <property type="match status" value="1"/>
</dbReference>
<comment type="caution">
    <text evidence="5">The sequence shown here is derived from an EMBL/GenBank/DDBJ whole genome shotgun (WGS) entry which is preliminary data.</text>
</comment>
<dbReference type="PANTHER" id="PTHR45339:SF1">
    <property type="entry name" value="HYBRID SIGNAL TRANSDUCTION HISTIDINE KINASE J"/>
    <property type="match status" value="1"/>
</dbReference>
<reference evidence="5" key="1">
    <citation type="journal article" date="2015" name="Int. J. Syst. Evol. Microbiol.">
        <title>Rhizobium oryzicola sp. nov., potential plant-growth-promoting endophytic bacteria isolated from rice roots.</title>
        <authorList>
            <person name="Zhang X.X."/>
            <person name="Gao J.S."/>
            <person name="Cao Y.H."/>
            <person name="Sheirdil R.A."/>
            <person name="Wang X.C."/>
            <person name="Zhang L."/>
        </authorList>
    </citation>
    <scope>NUCLEOTIDE SEQUENCE</scope>
    <source>
        <strain evidence="5">05753</strain>
    </source>
</reference>
<dbReference type="PANTHER" id="PTHR45339">
    <property type="entry name" value="HYBRID SIGNAL TRANSDUCTION HISTIDINE KINASE J"/>
    <property type="match status" value="1"/>
</dbReference>
<accession>A0ABT8SRZ9</accession>
<sequence>MSDLAHSDGMSQSGLLEIISDAISGALLIYDRNDTIVFASNHLRHFLHALPVNPCAGTRLRDFFGFLYDHGGYFPEDTERKARPTVSREDWIAGEIAALWKERSEAVERRGVDRWMSLSRRRMPSGYGICVIRDVSEHKKREDQWRADLERVQVTEEILDNLPFPVSVKDRKLACVAVNKAMCDLHGLDREDVLARRVGEALREPVPSACDIADREVLETGMPATQAELIIYPDGRRETFLTRRYRIGKPGRYFVVTIMEDVSAVADIVRTAQPVVIDQRTAKTSPVRQSHDIQPDSGSHIAGRRVLIVTEDYDAERESLTLLTKMDMDASSVRSVMELEAFLSLAQDASIAIDLMIIDSLMDVQCLEIADRFGISYVVLEGVRMREDLAPAVMHHFRYPADQGSIADEDWQIDPVTSLDVLVAEDNPVNQIVFSQILDGLGYRYAIASDGEEAVRLWQEHKPSIILMDITLPRLNGFEAAQRIRSLEERAGATPIIGVLSPAVEGDRAACHAAGMNDVVMKPLSPDTLEDKFRLYLHRPQAFQRTA</sequence>
<dbReference type="EMBL" id="JAUKWQ010000001">
    <property type="protein sequence ID" value="MDO1581186.1"/>
    <property type="molecule type" value="Genomic_DNA"/>
</dbReference>
<evidence type="ECO:0000256" key="1">
    <source>
        <dbReference type="ARBA" id="ARBA00022553"/>
    </source>
</evidence>
<dbReference type="PROSITE" id="PS50110">
    <property type="entry name" value="RESPONSE_REGULATORY"/>
    <property type="match status" value="1"/>
</dbReference>
<dbReference type="Pfam" id="PF08448">
    <property type="entry name" value="PAS_4"/>
    <property type="match status" value="1"/>
</dbReference>
<name>A0ABT8SRZ9_9HYPH</name>
<protein>
    <submittedName>
        <fullName evidence="5">Response regulator</fullName>
    </submittedName>
</protein>
<evidence type="ECO:0000259" key="4">
    <source>
        <dbReference type="PROSITE" id="PS50110"/>
    </source>
</evidence>
<dbReference type="InterPro" id="IPR011006">
    <property type="entry name" value="CheY-like_superfamily"/>
</dbReference>
<evidence type="ECO:0000313" key="5">
    <source>
        <dbReference type="EMBL" id="MDO1581186.1"/>
    </source>
</evidence>
<keyword evidence="1 3" id="KW-0597">Phosphoprotein</keyword>
<gene>
    <name evidence="5" type="ORF">Q2T52_03675</name>
</gene>
<evidence type="ECO:0000256" key="3">
    <source>
        <dbReference type="PROSITE-ProRule" id="PRU00169"/>
    </source>
</evidence>
<keyword evidence="2" id="KW-0902">Two-component regulatory system</keyword>
<dbReference type="RefSeq" id="WP_302075312.1">
    <property type="nucleotide sequence ID" value="NZ_JAUKWQ010000001.1"/>
</dbReference>
<dbReference type="InterPro" id="IPR035965">
    <property type="entry name" value="PAS-like_dom_sf"/>
</dbReference>
<dbReference type="CDD" id="cd17546">
    <property type="entry name" value="REC_hyHK_CKI1_RcsC-like"/>
    <property type="match status" value="1"/>
</dbReference>
<dbReference type="InterPro" id="IPR013656">
    <property type="entry name" value="PAS_4"/>
</dbReference>
<dbReference type="InterPro" id="IPR001789">
    <property type="entry name" value="Sig_transdc_resp-reg_receiver"/>
</dbReference>
<proteinExistence type="predicted"/>
<dbReference type="SUPFAM" id="SSF52172">
    <property type="entry name" value="CheY-like"/>
    <property type="match status" value="1"/>
</dbReference>
<feature type="domain" description="Response regulatory" evidence="4">
    <location>
        <begin position="420"/>
        <end position="537"/>
    </location>
</feature>
<evidence type="ECO:0000256" key="2">
    <source>
        <dbReference type="ARBA" id="ARBA00023012"/>
    </source>
</evidence>
<organism evidence="5 6">
    <name type="scientific">Rhizobium oryzicola</name>
    <dbReference type="NCBI Taxonomy" id="1232668"/>
    <lineage>
        <taxon>Bacteria</taxon>
        <taxon>Pseudomonadati</taxon>
        <taxon>Pseudomonadota</taxon>
        <taxon>Alphaproteobacteria</taxon>
        <taxon>Hyphomicrobiales</taxon>
        <taxon>Rhizobiaceae</taxon>
        <taxon>Rhizobium/Agrobacterium group</taxon>
        <taxon>Rhizobium</taxon>
    </lineage>
</organism>
<keyword evidence="6" id="KW-1185">Reference proteome</keyword>
<dbReference type="SUPFAM" id="SSF55785">
    <property type="entry name" value="PYP-like sensor domain (PAS domain)"/>
    <property type="match status" value="1"/>
</dbReference>
<reference evidence="5" key="2">
    <citation type="submission" date="2023-07" db="EMBL/GenBank/DDBJ databases">
        <authorList>
            <person name="Sun H."/>
        </authorList>
    </citation>
    <scope>NUCLEOTIDE SEQUENCE</scope>
    <source>
        <strain evidence="5">05753</strain>
    </source>
</reference>
<evidence type="ECO:0000313" key="6">
    <source>
        <dbReference type="Proteomes" id="UP001169006"/>
    </source>
</evidence>
<dbReference type="Proteomes" id="UP001169006">
    <property type="component" value="Unassembled WGS sequence"/>
</dbReference>
<dbReference type="SMART" id="SM00448">
    <property type="entry name" value="REC"/>
    <property type="match status" value="1"/>
</dbReference>